<evidence type="ECO:0000313" key="3">
    <source>
        <dbReference type="EMBL" id="OGG16820.1"/>
    </source>
</evidence>
<protein>
    <recommendedName>
        <fullName evidence="2">DUF4349 domain-containing protein</fullName>
    </recommendedName>
</protein>
<keyword evidence="1" id="KW-0812">Transmembrane</keyword>
<dbReference type="Proteomes" id="UP000176923">
    <property type="component" value="Unassembled WGS sequence"/>
</dbReference>
<accession>A0A1F5ZWH3</accession>
<evidence type="ECO:0000256" key="1">
    <source>
        <dbReference type="SAM" id="Phobius"/>
    </source>
</evidence>
<sequence>MQRILSWIGRNKLSTVLLLILAFFIAKSLFGISSRVSNYPSDTTYSGISASSPLSMGKIGLGAPAIGGMIPNIIPQRELAPSDSTNRLVIQNSSLSLQVKDVREAADQIISYARQAGGFMVNSYFNNPGEGPSASVTVRVPNTQLNSTLKYFRDLSIKVVSENLQGEDVTDQYVDNQAKLDTLNKTKAKFEQILDKATEISDILNIEQQLISLQSQIDGVKGQQQYLEKSAELTSITIYLSTDEFSLPYAPSDSWRADVIFKQAVRAAVGTLRQIGTVVIWVAVYAIFWIPALIVILLLRKKFSSRSTS</sequence>
<keyword evidence="1" id="KW-1133">Transmembrane helix</keyword>
<evidence type="ECO:0000313" key="4">
    <source>
        <dbReference type="Proteomes" id="UP000176923"/>
    </source>
</evidence>
<dbReference type="AlphaFoldDB" id="A0A1F5ZWH3"/>
<feature type="domain" description="DUF4349" evidence="2">
    <location>
        <begin position="87"/>
        <end position="296"/>
    </location>
</feature>
<proteinExistence type="predicted"/>
<dbReference type="STRING" id="1798382.A3D77_00085"/>
<dbReference type="InterPro" id="IPR025645">
    <property type="entry name" value="DUF4349"/>
</dbReference>
<name>A0A1F5ZWH3_9BACT</name>
<dbReference type="Pfam" id="PF14257">
    <property type="entry name" value="DUF4349"/>
    <property type="match status" value="1"/>
</dbReference>
<feature type="transmembrane region" description="Helical" evidence="1">
    <location>
        <begin position="278"/>
        <end position="299"/>
    </location>
</feature>
<organism evidence="3 4">
    <name type="scientific">Candidatus Gottesmanbacteria bacterium RIFCSPHIGHO2_02_FULL_39_11</name>
    <dbReference type="NCBI Taxonomy" id="1798382"/>
    <lineage>
        <taxon>Bacteria</taxon>
        <taxon>Candidatus Gottesmaniibacteriota</taxon>
    </lineage>
</organism>
<keyword evidence="1" id="KW-0472">Membrane</keyword>
<gene>
    <name evidence="3" type="ORF">A3D77_00085</name>
</gene>
<evidence type="ECO:0000259" key="2">
    <source>
        <dbReference type="Pfam" id="PF14257"/>
    </source>
</evidence>
<reference evidence="3 4" key="1">
    <citation type="journal article" date="2016" name="Nat. Commun.">
        <title>Thousands of microbial genomes shed light on interconnected biogeochemical processes in an aquifer system.</title>
        <authorList>
            <person name="Anantharaman K."/>
            <person name="Brown C.T."/>
            <person name="Hug L.A."/>
            <person name="Sharon I."/>
            <person name="Castelle C.J."/>
            <person name="Probst A.J."/>
            <person name="Thomas B.C."/>
            <person name="Singh A."/>
            <person name="Wilkins M.J."/>
            <person name="Karaoz U."/>
            <person name="Brodie E.L."/>
            <person name="Williams K.H."/>
            <person name="Hubbard S.S."/>
            <person name="Banfield J.F."/>
        </authorList>
    </citation>
    <scope>NUCLEOTIDE SEQUENCE [LARGE SCALE GENOMIC DNA]</scope>
</reference>
<dbReference type="EMBL" id="MFJL01000007">
    <property type="protein sequence ID" value="OGG16820.1"/>
    <property type="molecule type" value="Genomic_DNA"/>
</dbReference>
<comment type="caution">
    <text evidence="3">The sequence shown here is derived from an EMBL/GenBank/DDBJ whole genome shotgun (WGS) entry which is preliminary data.</text>
</comment>